<evidence type="ECO:0000256" key="3">
    <source>
        <dbReference type="SAM" id="SignalP"/>
    </source>
</evidence>
<dbReference type="Gene3D" id="3.80.10.10">
    <property type="entry name" value="Ribonuclease Inhibitor"/>
    <property type="match status" value="3"/>
</dbReference>
<gene>
    <name evidence="4" type="ORF">C900_05589</name>
</gene>
<dbReference type="InterPro" id="IPR050836">
    <property type="entry name" value="SDS22/Internalin_LRR"/>
</dbReference>
<reference evidence="4 5" key="1">
    <citation type="submission" date="2012-12" db="EMBL/GenBank/DDBJ databases">
        <title>Genome assembly of Fulvivirga imtechensis AK7.</title>
        <authorList>
            <person name="Nupur N."/>
            <person name="Khatri I."/>
            <person name="Kumar R."/>
            <person name="Subramanian S."/>
            <person name="Pinnaka A."/>
        </authorList>
    </citation>
    <scope>NUCLEOTIDE SEQUENCE [LARGE SCALE GENOMIC DNA]</scope>
    <source>
        <strain evidence="4 5">AK7</strain>
    </source>
</reference>
<organism evidence="4 5">
    <name type="scientific">Fulvivirga imtechensis AK7</name>
    <dbReference type="NCBI Taxonomy" id="1237149"/>
    <lineage>
        <taxon>Bacteria</taxon>
        <taxon>Pseudomonadati</taxon>
        <taxon>Bacteroidota</taxon>
        <taxon>Cytophagia</taxon>
        <taxon>Cytophagales</taxon>
        <taxon>Fulvivirgaceae</taxon>
        <taxon>Fulvivirga</taxon>
    </lineage>
</organism>
<dbReference type="Proteomes" id="UP000011135">
    <property type="component" value="Unassembled WGS sequence"/>
</dbReference>
<feature type="signal peptide" evidence="3">
    <location>
        <begin position="1"/>
        <end position="25"/>
    </location>
</feature>
<sequence length="676" mass="76308">MKMRPGAVRISILVVSLFSFFAAVAQTDEEKQKVTELMKFMEFTLNTLGNPEVAVNDKNTIIDQSYLKIYTSANVQVEDDLTKRQVSINKGIQAYLKDVDILFKDIKFKFDINNIEKLTSSGQQEYFKVTYNSTITGITSDDKAYDNSTVRYAEVNYDAAQQIYKVASIYSSGIRDLKAFQSWWEALDFEWKVVFQRAIGTNVNLNEPHKVLGIKEIDISYNKYITNLHPLSQIAGLEVLNISSTNVSDISTLSGLANLRELYMSNTNVLTLEPLKELKNLKIVFFENTSIESLASLEAMKSLKKVVVINTPIDLGEIKKFEETHPSCEVVYETTDLVNWWKNLPLAWKESFKEQFSIASTPTGEDLARIKSSETINLEGKTGILSLAPIADFKNVKVLVLKKSGVRSLEPLKGFTNLERLDLSDTHIDSLGPVKKMELKLLVADYSNVSHQELTAYKNTHPSATVIFKTMDYTIWWIKLSEEWRNILAKQVGYTGPIDKLPLKYLYDILELEELVIPEGSSIEDITPLTNLKELREIKMSRVMKISNLAPLSGLAKLEKLDCSYNPVADLTPLSNLKNLRELNIEYTRVSDLDPLATVTSIRVLSVSGTKISNINTVRSLDKLVEIYLQNTSVSNLSPLYTLVNLSKVSCFNAKVSQKDVDKFKSAKPACEVVYY</sequence>
<evidence type="ECO:0000256" key="2">
    <source>
        <dbReference type="ARBA" id="ARBA00022737"/>
    </source>
</evidence>
<protein>
    <submittedName>
        <fullName evidence="4">Leucine-rich repeat protein</fullName>
    </submittedName>
</protein>
<accession>L8JJ26</accession>
<keyword evidence="1" id="KW-0433">Leucine-rich repeat</keyword>
<evidence type="ECO:0000313" key="5">
    <source>
        <dbReference type="Proteomes" id="UP000011135"/>
    </source>
</evidence>
<dbReference type="AlphaFoldDB" id="L8JJ26"/>
<dbReference type="STRING" id="1237149.C900_05589"/>
<feature type="chain" id="PRO_5003993080" evidence="3">
    <location>
        <begin position="26"/>
        <end position="676"/>
    </location>
</feature>
<dbReference type="InterPro" id="IPR001611">
    <property type="entry name" value="Leu-rich_rpt"/>
</dbReference>
<keyword evidence="5" id="KW-1185">Reference proteome</keyword>
<keyword evidence="3" id="KW-0732">Signal</keyword>
<evidence type="ECO:0000313" key="4">
    <source>
        <dbReference type="EMBL" id="ELR68896.1"/>
    </source>
</evidence>
<dbReference type="eggNOG" id="COG4886">
    <property type="taxonomic scope" value="Bacteria"/>
</dbReference>
<dbReference type="EMBL" id="AMZN01000087">
    <property type="protein sequence ID" value="ELR68896.1"/>
    <property type="molecule type" value="Genomic_DNA"/>
</dbReference>
<comment type="caution">
    <text evidence="4">The sequence shown here is derived from an EMBL/GenBank/DDBJ whole genome shotgun (WGS) entry which is preliminary data.</text>
</comment>
<dbReference type="SUPFAM" id="SSF52058">
    <property type="entry name" value="L domain-like"/>
    <property type="match status" value="1"/>
</dbReference>
<dbReference type="InterPro" id="IPR025875">
    <property type="entry name" value="Leu-rich_rpt_4"/>
</dbReference>
<dbReference type="InterPro" id="IPR032675">
    <property type="entry name" value="LRR_dom_sf"/>
</dbReference>
<proteinExistence type="predicted"/>
<name>L8JJ26_9BACT</name>
<dbReference type="PROSITE" id="PS51450">
    <property type="entry name" value="LRR"/>
    <property type="match status" value="1"/>
</dbReference>
<evidence type="ECO:0000256" key="1">
    <source>
        <dbReference type="ARBA" id="ARBA00022614"/>
    </source>
</evidence>
<dbReference type="SUPFAM" id="SSF52047">
    <property type="entry name" value="RNI-like"/>
    <property type="match status" value="1"/>
</dbReference>
<dbReference type="PANTHER" id="PTHR46652">
    <property type="entry name" value="LEUCINE-RICH REPEAT AND IQ DOMAIN-CONTAINING PROTEIN 1-RELATED"/>
    <property type="match status" value="1"/>
</dbReference>
<dbReference type="Pfam" id="PF12799">
    <property type="entry name" value="LRR_4"/>
    <property type="match status" value="2"/>
</dbReference>
<dbReference type="PANTHER" id="PTHR46652:SF3">
    <property type="entry name" value="LEUCINE-RICH REPEAT-CONTAINING PROTEIN 9"/>
    <property type="match status" value="1"/>
</dbReference>
<keyword evidence="2" id="KW-0677">Repeat</keyword>